<accession>A0ACC3MWU2</accession>
<sequence length="606" mass="68039">MATAGLWSGRSRHGTKKVRSHHSSRASVTRSEKEEGGKEEAEKPDPDDVRRRRLAYYALTPDQRRRLSSPTTTKTTKTTKARSGFKSSGSSKPKSLAASGSKRRTREHKSVLSKAEGDVSESGRRTEEYVYSVRSPPGLDAIVEEPIQDTDPRSGSDRRRAHPSHRHSSVTLDTEVTPEDSISQVGSRDASDPRRVRAHVRPSVKPSSTTSTKLDRLVEASEDPPSASKPKRSSKRESTLLGSVLRRHSTTPVPTTPRLVDCLTCGSDNVPSHKSAKLSCGHRMCHDCLKRVFEMSVKDPAHMPPRCCTDDHIPLTHVDKLFDLKWKTLWNRKYQEYHTRNRIYCPSPKCGHWIKPSHIHSLHGRKYGLCPRCKTKVCVLCSNKMHKSSDCPQDPEIAKLIEQAKEKGWQRCYSCNAMVEKKEGCNHMTCRYRLNEMRVPEPIQVMYRQVFRAAADPVPPPPPNPAATGRNGRPGPPPEVTYQQEIDQRRLQERLDADLARRLQLASLMELENEPRVRRRGDDNFGLGNAARHFMNDDFVQNAANVVMSAFGDANLGRRGERSSGRRRRARQADQNENEPGLAPNFLGDESILGARPAGRSERASG</sequence>
<gene>
    <name evidence="1" type="ORF">LTR37_013283</name>
</gene>
<proteinExistence type="predicted"/>
<comment type="caution">
    <text evidence="1">The sequence shown here is derived from an EMBL/GenBank/DDBJ whole genome shotgun (WGS) entry which is preliminary data.</text>
</comment>
<dbReference type="Proteomes" id="UP001281147">
    <property type="component" value="Unassembled WGS sequence"/>
</dbReference>
<evidence type="ECO:0000313" key="2">
    <source>
        <dbReference type="Proteomes" id="UP001281147"/>
    </source>
</evidence>
<reference evidence="1" key="1">
    <citation type="submission" date="2023-07" db="EMBL/GenBank/DDBJ databases">
        <title>Black Yeasts Isolated from many extreme environments.</title>
        <authorList>
            <person name="Coleine C."/>
            <person name="Stajich J.E."/>
            <person name="Selbmann L."/>
        </authorList>
    </citation>
    <scope>NUCLEOTIDE SEQUENCE</scope>
    <source>
        <strain evidence="1">CCFEE 5714</strain>
    </source>
</reference>
<name>A0ACC3MWU2_9PEZI</name>
<dbReference type="EMBL" id="JAUTXU010000129">
    <property type="protein sequence ID" value="KAK3705466.1"/>
    <property type="molecule type" value="Genomic_DNA"/>
</dbReference>
<organism evidence="1 2">
    <name type="scientific">Vermiconidia calcicola</name>
    <dbReference type="NCBI Taxonomy" id="1690605"/>
    <lineage>
        <taxon>Eukaryota</taxon>
        <taxon>Fungi</taxon>
        <taxon>Dikarya</taxon>
        <taxon>Ascomycota</taxon>
        <taxon>Pezizomycotina</taxon>
        <taxon>Dothideomycetes</taxon>
        <taxon>Dothideomycetidae</taxon>
        <taxon>Mycosphaerellales</taxon>
        <taxon>Extremaceae</taxon>
        <taxon>Vermiconidia</taxon>
    </lineage>
</organism>
<protein>
    <submittedName>
        <fullName evidence="1">Uncharacterized protein</fullName>
    </submittedName>
</protein>
<evidence type="ECO:0000313" key="1">
    <source>
        <dbReference type="EMBL" id="KAK3705466.1"/>
    </source>
</evidence>
<keyword evidence="2" id="KW-1185">Reference proteome</keyword>